<keyword evidence="4" id="KW-0862">Zinc</keyword>
<dbReference type="Pfam" id="PF00753">
    <property type="entry name" value="Lactamase_B"/>
    <property type="match status" value="1"/>
</dbReference>
<dbReference type="Gene3D" id="3.60.15.10">
    <property type="entry name" value="Ribonuclease Z/Hydroxyacylglutathione hydrolase-like"/>
    <property type="match status" value="1"/>
</dbReference>
<dbReference type="PANTHER" id="PTHR46233">
    <property type="entry name" value="HYDROXYACYLGLUTATHIONE HYDROLASE GLOC"/>
    <property type="match status" value="1"/>
</dbReference>
<dbReference type="EMBL" id="QWGB01000004">
    <property type="protein sequence ID" value="RIJ25816.1"/>
    <property type="molecule type" value="Genomic_DNA"/>
</dbReference>
<name>A0A399R2U5_9PROT</name>
<evidence type="ECO:0000313" key="7">
    <source>
        <dbReference type="Proteomes" id="UP000265431"/>
    </source>
</evidence>
<proteinExistence type="predicted"/>
<dbReference type="SMART" id="SM00849">
    <property type="entry name" value="Lactamase_B"/>
    <property type="match status" value="1"/>
</dbReference>
<dbReference type="Proteomes" id="UP000265431">
    <property type="component" value="Unassembled WGS sequence"/>
</dbReference>
<reference evidence="6 7" key="1">
    <citation type="submission" date="2018-08" db="EMBL/GenBank/DDBJ databases">
        <title>Henriciella mobilis sp. nov., isolated from seawater.</title>
        <authorList>
            <person name="Cheng H."/>
            <person name="Wu Y.-H."/>
            <person name="Xu X.-W."/>
            <person name="Guo L.-L."/>
        </authorList>
    </citation>
    <scope>NUCLEOTIDE SEQUENCE [LARGE SCALE GENOMIC DNA]</scope>
    <source>
        <strain evidence="6 7">CCUG66934</strain>
    </source>
</reference>
<evidence type="ECO:0000259" key="5">
    <source>
        <dbReference type="SMART" id="SM00849"/>
    </source>
</evidence>
<sequence length="245" mass="26618">MTDQAQNKPKLEIRVIPTTPLQQNTSLIWSIESKEGVFVDPGGDIDKLMGAAKEFGVKIVGVWLTHGHMDHAGAAAAVKERTGCEIIGPHKDDQWLLDEIESSGQRYGITDGKNVTPDRYLDDGDELELDGVKFGVAHTPGHTPGHVVIYNESGALAFVGDVLFRGSIGRTDFPRGNHTQLIDSITSKLWPLGPEIRFIPGHGPMSTFGQERQDNPFVADSLTGYAGAAKQAASEIDQKLSKRYS</sequence>
<dbReference type="GO" id="GO:0016787">
    <property type="term" value="F:hydrolase activity"/>
    <property type="evidence" value="ECO:0007669"/>
    <property type="project" value="UniProtKB-KW"/>
</dbReference>
<dbReference type="RefSeq" id="WP_119378168.1">
    <property type="nucleotide sequence ID" value="NZ_QWGB01000004.1"/>
</dbReference>
<dbReference type="GO" id="GO:0046872">
    <property type="term" value="F:metal ion binding"/>
    <property type="evidence" value="ECO:0007669"/>
    <property type="project" value="UniProtKB-KW"/>
</dbReference>
<dbReference type="PANTHER" id="PTHR46233:SF3">
    <property type="entry name" value="HYDROXYACYLGLUTATHIONE HYDROLASE GLOC"/>
    <property type="match status" value="1"/>
</dbReference>
<keyword evidence="7" id="KW-1185">Reference proteome</keyword>
<dbReference type="CDD" id="cd07737">
    <property type="entry name" value="YcbL-like_MBL-fold"/>
    <property type="match status" value="1"/>
</dbReference>
<evidence type="ECO:0000256" key="1">
    <source>
        <dbReference type="ARBA" id="ARBA00001947"/>
    </source>
</evidence>
<dbReference type="AlphaFoldDB" id="A0A399R2U5"/>
<evidence type="ECO:0000256" key="2">
    <source>
        <dbReference type="ARBA" id="ARBA00022723"/>
    </source>
</evidence>
<gene>
    <name evidence="6" type="ORF">D1224_01465</name>
</gene>
<dbReference type="OrthoDB" id="7253658at2"/>
<evidence type="ECO:0000256" key="3">
    <source>
        <dbReference type="ARBA" id="ARBA00022801"/>
    </source>
</evidence>
<dbReference type="InterPro" id="IPR036866">
    <property type="entry name" value="RibonucZ/Hydroxyglut_hydro"/>
</dbReference>
<keyword evidence="2" id="KW-0479">Metal-binding</keyword>
<evidence type="ECO:0000313" key="6">
    <source>
        <dbReference type="EMBL" id="RIJ25816.1"/>
    </source>
</evidence>
<organism evidence="6 7">
    <name type="scientific">Henriciella barbarensis</name>
    <dbReference type="NCBI Taxonomy" id="86342"/>
    <lineage>
        <taxon>Bacteria</taxon>
        <taxon>Pseudomonadati</taxon>
        <taxon>Pseudomonadota</taxon>
        <taxon>Alphaproteobacteria</taxon>
        <taxon>Hyphomonadales</taxon>
        <taxon>Hyphomonadaceae</taxon>
        <taxon>Henriciella</taxon>
    </lineage>
</organism>
<evidence type="ECO:0000256" key="4">
    <source>
        <dbReference type="ARBA" id="ARBA00022833"/>
    </source>
</evidence>
<dbReference type="InterPro" id="IPR051453">
    <property type="entry name" value="MBL_Glyoxalase_II"/>
</dbReference>
<feature type="domain" description="Metallo-beta-lactamase" evidence="5">
    <location>
        <begin position="22"/>
        <end position="202"/>
    </location>
</feature>
<accession>A0A399R2U5</accession>
<comment type="caution">
    <text evidence="6">The sequence shown here is derived from an EMBL/GenBank/DDBJ whole genome shotgun (WGS) entry which is preliminary data.</text>
</comment>
<comment type="cofactor">
    <cofactor evidence="1">
        <name>Zn(2+)</name>
        <dbReference type="ChEBI" id="CHEBI:29105"/>
    </cofactor>
</comment>
<dbReference type="InterPro" id="IPR001279">
    <property type="entry name" value="Metallo-B-lactamas"/>
</dbReference>
<protein>
    <submittedName>
        <fullName evidence="6">MBL fold metallo-hydrolase</fullName>
    </submittedName>
</protein>
<dbReference type="SUPFAM" id="SSF56281">
    <property type="entry name" value="Metallo-hydrolase/oxidoreductase"/>
    <property type="match status" value="1"/>
</dbReference>
<keyword evidence="3 6" id="KW-0378">Hydrolase</keyword>